<feature type="compositionally biased region" description="Low complexity" evidence="1">
    <location>
        <begin position="256"/>
        <end position="269"/>
    </location>
</feature>
<dbReference type="InterPro" id="IPR001251">
    <property type="entry name" value="CRAL-TRIO_dom"/>
</dbReference>
<protein>
    <recommendedName>
        <fullName evidence="3">CRAL-TRIO domain-containing protein</fullName>
    </recommendedName>
</protein>
<keyword evidence="2" id="KW-1133">Transmembrane helix</keyword>
<feature type="compositionally biased region" description="Low complexity" evidence="1">
    <location>
        <begin position="172"/>
        <end position="182"/>
    </location>
</feature>
<dbReference type="Pfam" id="PF00650">
    <property type="entry name" value="CRAL_TRIO"/>
    <property type="match status" value="1"/>
</dbReference>
<keyword evidence="5" id="KW-1185">Reference proteome</keyword>
<reference evidence="4 5" key="1">
    <citation type="journal article" date="2021" name="Sci. Rep.">
        <title>Genome sequencing of the multicellular alga Astrephomene provides insights into convergent evolution of germ-soma differentiation.</title>
        <authorList>
            <person name="Yamashita S."/>
            <person name="Yamamoto K."/>
            <person name="Matsuzaki R."/>
            <person name="Suzuki S."/>
            <person name="Yamaguchi H."/>
            <person name="Hirooka S."/>
            <person name="Minakuchi Y."/>
            <person name="Miyagishima S."/>
            <person name="Kawachi M."/>
            <person name="Toyoda A."/>
            <person name="Nozaki H."/>
        </authorList>
    </citation>
    <scope>NUCLEOTIDE SEQUENCE [LARGE SCALE GENOMIC DNA]</scope>
    <source>
        <strain evidence="4 5">NIES-4017</strain>
    </source>
</reference>
<evidence type="ECO:0000313" key="4">
    <source>
        <dbReference type="EMBL" id="GFR40847.1"/>
    </source>
</evidence>
<evidence type="ECO:0000256" key="2">
    <source>
        <dbReference type="SAM" id="Phobius"/>
    </source>
</evidence>
<feature type="compositionally biased region" description="Low complexity" evidence="1">
    <location>
        <begin position="206"/>
        <end position="228"/>
    </location>
</feature>
<keyword evidence="2" id="KW-0812">Transmembrane</keyword>
<dbReference type="SUPFAM" id="SSF52087">
    <property type="entry name" value="CRAL/TRIO domain"/>
    <property type="match status" value="1"/>
</dbReference>
<comment type="caution">
    <text evidence="4">The sequence shown here is derived from an EMBL/GenBank/DDBJ whole genome shotgun (WGS) entry which is preliminary data.</text>
</comment>
<sequence length="347" mass="36701">GGAGRRAGGVVALSRADGDRVGEEEEDMEEGEERREAAVAPSASAAAAVAEAAAAVVAAGGRLDDRIRVLVVGSGSNVRQGLRLLPLIREFARVVQRHYPGRLRSMYLADMPRGLRMGLGAVLNLLSVETRQKVKLCKIEDLPDCISGELLTREAALLLLQRHHPQHPHQPHPQQRQPHRLLSFLGPPTPPQSHPGHVINDDGDIADAGGWSDAAGGAGASSSRASGAPAAGGIAGRAWCALSSGLFHRRRRRQQQQEQQRQQQQQQQQYRPVAADTAGFAQGPDAAGFTAARAPLHAAAAAAAAPALPARLLHAVRLWVVRVVAAALMALMAAMACLTYKSLLARP</sequence>
<name>A0AAD3DHJ1_9CHLO</name>
<evidence type="ECO:0000256" key="1">
    <source>
        <dbReference type="SAM" id="MobiDB-lite"/>
    </source>
</evidence>
<feature type="region of interest" description="Disordered" evidence="1">
    <location>
        <begin position="164"/>
        <end position="228"/>
    </location>
</feature>
<dbReference type="AlphaFoldDB" id="A0AAD3DHJ1"/>
<proteinExistence type="predicted"/>
<keyword evidence="2" id="KW-0472">Membrane</keyword>
<feature type="region of interest" description="Disordered" evidence="1">
    <location>
        <begin position="249"/>
        <end position="271"/>
    </location>
</feature>
<accession>A0AAD3DHJ1</accession>
<dbReference type="Proteomes" id="UP001054857">
    <property type="component" value="Unassembled WGS sequence"/>
</dbReference>
<feature type="domain" description="CRAL-TRIO" evidence="3">
    <location>
        <begin position="85"/>
        <end position="142"/>
    </location>
</feature>
<dbReference type="EMBL" id="BMAR01000001">
    <property type="protein sequence ID" value="GFR40847.1"/>
    <property type="molecule type" value="Genomic_DNA"/>
</dbReference>
<evidence type="ECO:0000259" key="3">
    <source>
        <dbReference type="Pfam" id="PF00650"/>
    </source>
</evidence>
<gene>
    <name evidence="4" type="ORF">Agub_g1496</name>
</gene>
<feature type="region of interest" description="Disordered" evidence="1">
    <location>
        <begin position="1"/>
        <end position="37"/>
    </location>
</feature>
<evidence type="ECO:0000313" key="5">
    <source>
        <dbReference type="Proteomes" id="UP001054857"/>
    </source>
</evidence>
<organism evidence="4 5">
    <name type="scientific">Astrephomene gubernaculifera</name>
    <dbReference type="NCBI Taxonomy" id="47775"/>
    <lineage>
        <taxon>Eukaryota</taxon>
        <taxon>Viridiplantae</taxon>
        <taxon>Chlorophyta</taxon>
        <taxon>core chlorophytes</taxon>
        <taxon>Chlorophyceae</taxon>
        <taxon>CS clade</taxon>
        <taxon>Chlamydomonadales</taxon>
        <taxon>Astrephomenaceae</taxon>
        <taxon>Astrephomene</taxon>
    </lineage>
</organism>
<feature type="compositionally biased region" description="Acidic residues" evidence="1">
    <location>
        <begin position="22"/>
        <end position="31"/>
    </location>
</feature>
<dbReference type="InterPro" id="IPR036865">
    <property type="entry name" value="CRAL-TRIO_dom_sf"/>
</dbReference>
<feature type="transmembrane region" description="Helical" evidence="2">
    <location>
        <begin position="319"/>
        <end position="340"/>
    </location>
</feature>
<dbReference type="Gene3D" id="3.40.525.10">
    <property type="entry name" value="CRAL-TRIO lipid binding domain"/>
    <property type="match status" value="1"/>
</dbReference>
<feature type="non-terminal residue" evidence="4">
    <location>
        <position position="1"/>
    </location>
</feature>
<dbReference type="CDD" id="cd00170">
    <property type="entry name" value="SEC14"/>
    <property type="match status" value="1"/>
</dbReference>